<evidence type="ECO:0000256" key="12">
    <source>
        <dbReference type="ARBA" id="ARBA00023303"/>
    </source>
</evidence>
<evidence type="ECO:0000313" key="18">
    <source>
        <dbReference type="EMBL" id="CAF4142099.1"/>
    </source>
</evidence>
<keyword evidence="3 15" id="KW-0812">Transmembrane</keyword>
<dbReference type="SUPFAM" id="SSF53822">
    <property type="entry name" value="Periplasmic binding protein-like I"/>
    <property type="match status" value="1"/>
</dbReference>
<dbReference type="EMBL" id="CAJOBF010004523">
    <property type="protein sequence ID" value="CAF4142099.1"/>
    <property type="molecule type" value="Genomic_DNA"/>
</dbReference>
<evidence type="ECO:0000256" key="14">
    <source>
        <dbReference type="SAM" id="MobiDB-lite"/>
    </source>
</evidence>
<feature type="compositionally biased region" description="Basic and acidic residues" evidence="14">
    <location>
        <begin position="698"/>
        <end position="709"/>
    </location>
</feature>
<keyword evidence="16" id="KW-0732">Signal</keyword>
<keyword evidence="2" id="KW-0813">Transport</keyword>
<keyword evidence="4 15" id="KW-1133">Transmembrane helix</keyword>
<dbReference type="SUPFAM" id="SSF53850">
    <property type="entry name" value="Periplasmic binding protein-like II"/>
    <property type="match status" value="1"/>
</dbReference>
<evidence type="ECO:0000256" key="1">
    <source>
        <dbReference type="ARBA" id="ARBA00004141"/>
    </source>
</evidence>
<dbReference type="AlphaFoldDB" id="A0A819XN88"/>
<dbReference type="Proteomes" id="UP000663842">
    <property type="component" value="Unassembled WGS sequence"/>
</dbReference>
<evidence type="ECO:0000256" key="2">
    <source>
        <dbReference type="ARBA" id="ARBA00022448"/>
    </source>
</evidence>
<evidence type="ECO:0000256" key="3">
    <source>
        <dbReference type="ARBA" id="ARBA00022692"/>
    </source>
</evidence>
<evidence type="ECO:0000256" key="15">
    <source>
        <dbReference type="SAM" id="Phobius"/>
    </source>
</evidence>
<evidence type="ECO:0000256" key="9">
    <source>
        <dbReference type="ARBA" id="ARBA00023180"/>
    </source>
</evidence>
<dbReference type="PRINTS" id="PR00248">
    <property type="entry name" value="GPCRMGR"/>
</dbReference>
<sequence length="1040" mass="118728">MFLLLLLSVLLYNTSQGKHEESEPQRLNHERYLPSSTWPSFTNKNGSYIYFMGLFLKYRTSATLAKHFQTPAEPAMFRAAILLAQRLNMTINGKQIAYHIEETSGCDVIEALNSTCVYIAEYQILGIVGPEYSTEAKTLASFGNRAGLPIIGYSTTEPELSDRYTYRTFYRLPPSDVIKALALLKLFQKYKWSFANVIYQGDSYGQGGLQALNEAFRGEVKISCSIRFDLLTDTIENLRRQLEVSPSRIVVVMANANVTTKILHLALEAGDILAPSFLWILTAGNSSMSIPHHQNINQLTGILMLRLVPPHTFDISTNTYLLNEALNIWKENDADSFHQNWPQLDVFALYAFDAIWMLILAFQELCQQNATNCLSFENHFDCFANHLTAGNELHRILQTMNFTGVTGLVQFGSNKTDRVDGIGAHYVIENIQPPRANSHRLQIVEVLRLNGTKLNITRNSETEWMPTGNRIRWPRKWDEAPTDYALLKACVLSKHVLIYLNHRYPSEVFSGKTLNITVYISPPFFMKTSSPDIHGQYLYEGYIHELLLLLKEKIGFNFTYTVASNETSYDELVECVQNRTCEIVIADLAITSSRQSKIDFSAPIYHNALRLVVRKSKQKTIDQFAFLKPFSLSLWLMIIGLIYMSSALFISIYEYQKTSNAVSENQETGNHVNERQKTKTNASEHQEMNNDANGHQETSNEPREHHEMSNDVTEYQETNNEANVHKETNNDANVHQETNNDANVHQETNNDTNAHQETNNDANVHQETNNDANLHQETSSRIYDKSKIKTFARSMYHTIGALMQRGSELQAETVFGRIQTVIVWLMSVVMLALLTSNLTTYFVAQQGQPWLKSIDDLEMCRKVSCHRIGVIEHSQHEEYFLQEVTHNTPRNYYHLKHPKECYTKLLDGHIDVALADSSSAEYLTQKKYCRLELAGAPFGKTDFGVAIPKQWPYKKDLDAHILELRTSGVIEQRLEKYFQQKSCDVSNGNGPEYQNNPLTIFETSGLFIIFGILSSLNLISFVLSRKVILIRVEHFFNRFG</sequence>
<dbReference type="InterPro" id="IPR015683">
    <property type="entry name" value="Ionotropic_Glu_rcpt"/>
</dbReference>
<dbReference type="InterPro" id="IPR001320">
    <property type="entry name" value="Iontro_rcpt_C"/>
</dbReference>
<feature type="region of interest" description="Disordered" evidence="14">
    <location>
        <begin position="664"/>
        <end position="713"/>
    </location>
</feature>
<keyword evidence="8" id="KW-0675">Receptor</keyword>
<organism evidence="18 19">
    <name type="scientific">Rotaria magnacalcarata</name>
    <dbReference type="NCBI Taxonomy" id="392030"/>
    <lineage>
        <taxon>Eukaryota</taxon>
        <taxon>Metazoa</taxon>
        <taxon>Spiralia</taxon>
        <taxon>Gnathifera</taxon>
        <taxon>Rotifera</taxon>
        <taxon>Eurotatoria</taxon>
        <taxon>Bdelloidea</taxon>
        <taxon>Philodinida</taxon>
        <taxon>Philodinidae</taxon>
        <taxon>Rotaria</taxon>
    </lineage>
</organism>
<proteinExistence type="predicted"/>
<keyword evidence="11" id="KW-1071">Ligand-gated ion channel</keyword>
<comment type="subcellular location">
    <subcellularLocation>
        <location evidence="1">Membrane</location>
        <topology evidence="1">Multi-pass membrane protein</topology>
    </subcellularLocation>
    <subcellularLocation>
        <location evidence="13">Postsynaptic cell membrane</location>
    </subcellularLocation>
</comment>
<protein>
    <recommendedName>
        <fullName evidence="17">Ionotropic glutamate receptor C-terminal domain-containing protein</fullName>
    </recommendedName>
</protein>
<feature type="domain" description="Ionotropic glutamate receptor C-terminal" evidence="17">
    <location>
        <begin position="513"/>
        <end position="980"/>
    </location>
</feature>
<evidence type="ECO:0000256" key="6">
    <source>
        <dbReference type="ARBA" id="ARBA00023065"/>
    </source>
</evidence>
<dbReference type="GO" id="GO:0045211">
    <property type="term" value="C:postsynaptic membrane"/>
    <property type="evidence" value="ECO:0007669"/>
    <property type="project" value="UniProtKB-SubCell"/>
</dbReference>
<evidence type="ECO:0000256" key="4">
    <source>
        <dbReference type="ARBA" id="ARBA00022989"/>
    </source>
</evidence>
<feature type="signal peptide" evidence="16">
    <location>
        <begin position="1"/>
        <end position="17"/>
    </location>
</feature>
<reference evidence="18" key="1">
    <citation type="submission" date="2021-02" db="EMBL/GenBank/DDBJ databases">
        <authorList>
            <person name="Nowell W R."/>
        </authorList>
    </citation>
    <scope>NUCLEOTIDE SEQUENCE</scope>
</reference>
<evidence type="ECO:0000256" key="10">
    <source>
        <dbReference type="ARBA" id="ARBA00023257"/>
    </source>
</evidence>
<evidence type="ECO:0000256" key="7">
    <source>
        <dbReference type="ARBA" id="ARBA00023136"/>
    </source>
</evidence>
<dbReference type="PANTHER" id="PTHR18966">
    <property type="entry name" value="IONOTROPIC GLUTAMATE RECEPTOR"/>
    <property type="match status" value="1"/>
</dbReference>
<dbReference type="GO" id="GO:0015276">
    <property type="term" value="F:ligand-gated monoatomic ion channel activity"/>
    <property type="evidence" value="ECO:0007669"/>
    <property type="project" value="InterPro"/>
</dbReference>
<keyword evidence="10" id="KW-0628">Postsynaptic cell membrane</keyword>
<evidence type="ECO:0000259" key="17">
    <source>
        <dbReference type="SMART" id="SM00079"/>
    </source>
</evidence>
<dbReference type="Pfam" id="PF10613">
    <property type="entry name" value="Lig_chan-Glu_bd"/>
    <property type="match status" value="1"/>
</dbReference>
<name>A0A819XN88_9BILA</name>
<keyword evidence="12" id="KW-0407">Ion channel</keyword>
<dbReference type="Pfam" id="PF00060">
    <property type="entry name" value="Lig_chan"/>
    <property type="match status" value="1"/>
</dbReference>
<dbReference type="Pfam" id="PF01094">
    <property type="entry name" value="ANF_receptor"/>
    <property type="match status" value="1"/>
</dbReference>
<keyword evidence="6" id="KW-0406">Ion transport</keyword>
<dbReference type="InterPro" id="IPR000337">
    <property type="entry name" value="GPCR_3"/>
</dbReference>
<evidence type="ECO:0000256" key="8">
    <source>
        <dbReference type="ARBA" id="ARBA00023170"/>
    </source>
</evidence>
<evidence type="ECO:0000256" key="16">
    <source>
        <dbReference type="SAM" id="SignalP"/>
    </source>
</evidence>
<dbReference type="SMART" id="SM00079">
    <property type="entry name" value="PBPe"/>
    <property type="match status" value="1"/>
</dbReference>
<keyword evidence="9" id="KW-0325">Glycoprotein</keyword>
<keyword evidence="5" id="KW-0770">Synapse</keyword>
<feature type="transmembrane region" description="Helical" evidence="15">
    <location>
        <begin position="1004"/>
        <end position="1023"/>
    </location>
</feature>
<feature type="transmembrane region" description="Helical" evidence="15">
    <location>
        <begin position="821"/>
        <end position="844"/>
    </location>
</feature>
<dbReference type="InterPro" id="IPR028082">
    <property type="entry name" value="Peripla_BP_I"/>
</dbReference>
<gene>
    <name evidence="18" type="ORF">UXM345_LOCUS24626</name>
</gene>
<dbReference type="InterPro" id="IPR019594">
    <property type="entry name" value="Glu/Gly-bd"/>
</dbReference>
<feature type="compositionally biased region" description="Basic and acidic residues" evidence="14">
    <location>
        <begin position="672"/>
        <end position="688"/>
    </location>
</feature>
<dbReference type="InterPro" id="IPR001828">
    <property type="entry name" value="ANF_lig-bd_rcpt"/>
</dbReference>
<feature type="transmembrane region" description="Helical" evidence="15">
    <location>
        <begin position="632"/>
        <end position="653"/>
    </location>
</feature>
<dbReference type="Gene3D" id="3.40.190.10">
    <property type="entry name" value="Periplasmic binding protein-like II"/>
    <property type="match status" value="3"/>
</dbReference>
<evidence type="ECO:0000256" key="13">
    <source>
        <dbReference type="ARBA" id="ARBA00034100"/>
    </source>
</evidence>
<dbReference type="Gene3D" id="3.40.50.2300">
    <property type="match status" value="2"/>
</dbReference>
<keyword evidence="7 15" id="KW-0472">Membrane</keyword>
<evidence type="ECO:0000256" key="11">
    <source>
        <dbReference type="ARBA" id="ARBA00023286"/>
    </source>
</evidence>
<dbReference type="GO" id="GO:0004930">
    <property type="term" value="F:G protein-coupled receptor activity"/>
    <property type="evidence" value="ECO:0007669"/>
    <property type="project" value="InterPro"/>
</dbReference>
<comment type="caution">
    <text evidence="18">The sequence shown here is derived from an EMBL/GenBank/DDBJ whole genome shotgun (WGS) entry which is preliminary data.</text>
</comment>
<evidence type="ECO:0000256" key="5">
    <source>
        <dbReference type="ARBA" id="ARBA00023018"/>
    </source>
</evidence>
<feature type="chain" id="PRO_5032505943" description="Ionotropic glutamate receptor C-terminal domain-containing protein" evidence="16">
    <location>
        <begin position="18"/>
        <end position="1040"/>
    </location>
</feature>
<accession>A0A819XN88</accession>
<evidence type="ECO:0000313" key="19">
    <source>
        <dbReference type="Proteomes" id="UP000663842"/>
    </source>
</evidence>